<dbReference type="RefSeq" id="WP_301815302.1">
    <property type="nucleotide sequence ID" value="NZ_JAUJZH010000034.1"/>
</dbReference>
<proteinExistence type="predicted"/>
<evidence type="ECO:0000313" key="1">
    <source>
        <dbReference type="EMBL" id="MDO1537048.1"/>
    </source>
</evidence>
<dbReference type="Proteomes" id="UP001169027">
    <property type="component" value="Unassembled WGS sequence"/>
</dbReference>
<name>A0ABT8SF98_9BURK</name>
<accession>A0ABT8SF98</accession>
<organism evidence="1 2">
    <name type="scientific">Variovorax ginsengisoli</name>
    <dbReference type="NCBI Taxonomy" id="363844"/>
    <lineage>
        <taxon>Bacteria</taxon>
        <taxon>Pseudomonadati</taxon>
        <taxon>Pseudomonadota</taxon>
        <taxon>Betaproteobacteria</taxon>
        <taxon>Burkholderiales</taxon>
        <taxon>Comamonadaceae</taxon>
        <taxon>Variovorax</taxon>
    </lineage>
</organism>
<gene>
    <name evidence="1" type="ORF">Q2T77_32755</name>
</gene>
<comment type="caution">
    <text evidence="1">The sequence shown here is derived from an EMBL/GenBank/DDBJ whole genome shotgun (WGS) entry which is preliminary data.</text>
</comment>
<evidence type="ECO:0000313" key="2">
    <source>
        <dbReference type="Proteomes" id="UP001169027"/>
    </source>
</evidence>
<reference evidence="1" key="1">
    <citation type="submission" date="2023-06" db="EMBL/GenBank/DDBJ databases">
        <authorList>
            <person name="Jiang Y."/>
            <person name="Liu Q."/>
        </authorList>
    </citation>
    <scope>NUCLEOTIDE SEQUENCE</scope>
    <source>
        <strain evidence="1">CGMCC 1.12090</strain>
    </source>
</reference>
<keyword evidence="2" id="KW-1185">Reference proteome</keyword>
<sequence>MRSLSGPTIAALGASTVPLVQLILLGFGTPIALNTSNWDFVWSGTTYKGAGGLGSVTTIEDSPGEIKGLNFTLSGLDSSYIALALDSVDVVQGTPITVRTAILDSTYAIVDAPVEWSGKLDTMSIIEDGETCSISVTAESSAVDLLRGSPLTYSDADQQALHAGDLAFQYVISQATTPVIWPSKEWLTFASVH</sequence>
<protein>
    <submittedName>
        <fullName evidence="1">Uncharacterized protein</fullName>
    </submittedName>
</protein>
<dbReference type="EMBL" id="JAUKVY010000034">
    <property type="protein sequence ID" value="MDO1537048.1"/>
    <property type="molecule type" value="Genomic_DNA"/>
</dbReference>